<accession>A0A139I9V7</accession>
<protein>
    <submittedName>
        <fullName evidence="1">Uncharacterized protein</fullName>
    </submittedName>
</protein>
<sequence>MTKRPEPPQWLLKKASFGVVHAMFRYCCDHLPFLSCFAEKLTSTYAIGLRARGLLETHEASEDLTSSGGTVV</sequence>
<organism evidence="1 2">
    <name type="scientific">Pseudocercospora musae</name>
    <dbReference type="NCBI Taxonomy" id="113226"/>
    <lineage>
        <taxon>Eukaryota</taxon>
        <taxon>Fungi</taxon>
        <taxon>Dikarya</taxon>
        <taxon>Ascomycota</taxon>
        <taxon>Pezizomycotina</taxon>
        <taxon>Dothideomycetes</taxon>
        <taxon>Dothideomycetidae</taxon>
        <taxon>Mycosphaerellales</taxon>
        <taxon>Mycosphaerellaceae</taxon>
        <taxon>Pseudocercospora</taxon>
    </lineage>
</organism>
<proteinExistence type="predicted"/>
<evidence type="ECO:0000313" key="1">
    <source>
        <dbReference type="EMBL" id="KXT11476.1"/>
    </source>
</evidence>
<dbReference type="EMBL" id="LFZO01000197">
    <property type="protein sequence ID" value="KXT11476.1"/>
    <property type="molecule type" value="Genomic_DNA"/>
</dbReference>
<keyword evidence="2" id="KW-1185">Reference proteome</keyword>
<evidence type="ECO:0000313" key="2">
    <source>
        <dbReference type="Proteomes" id="UP000073492"/>
    </source>
</evidence>
<gene>
    <name evidence="1" type="ORF">AC579_2420</name>
</gene>
<comment type="caution">
    <text evidence="1">The sequence shown here is derived from an EMBL/GenBank/DDBJ whole genome shotgun (WGS) entry which is preliminary data.</text>
</comment>
<reference evidence="1 2" key="1">
    <citation type="submission" date="2015-07" db="EMBL/GenBank/DDBJ databases">
        <title>Comparative genomics of the Sigatoka disease complex on banana suggests a link between parallel evolutionary changes in Pseudocercospora fijiensis and Pseudocercospora eumusae and increased virulence on the banana host.</title>
        <authorList>
            <person name="Chang T.-C."/>
            <person name="Salvucci A."/>
            <person name="Crous P.W."/>
            <person name="Stergiopoulos I."/>
        </authorList>
    </citation>
    <scope>NUCLEOTIDE SEQUENCE [LARGE SCALE GENOMIC DNA]</scope>
    <source>
        <strain evidence="1 2">CBS 116634</strain>
    </source>
</reference>
<dbReference type="AlphaFoldDB" id="A0A139I9V7"/>
<dbReference type="Proteomes" id="UP000073492">
    <property type="component" value="Unassembled WGS sequence"/>
</dbReference>
<dbReference type="OrthoDB" id="421393at2759"/>
<name>A0A139I9V7_9PEZI</name>